<dbReference type="AlphaFoldDB" id="A0A811UL85"/>
<proteinExistence type="predicted"/>
<feature type="non-terminal residue" evidence="1">
    <location>
        <position position="53"/>
    </location>
</feature>
<organism evidence="1 2">
    <name type="scientific">Ceratitis capitata</name>
    <name type="common">Mediterranean fruit fly</name>
    <name type="synonym">Tephritis capitata</name>
    <dbReference type="NCBI Taxonomy" id="7213"/>
    <lineage>
        <taxon>Eukaryota</taxon>
        <taxon>Metazoa</taxon>
        <taxon>Ecdysozoa</taxon>
        <taxon>Arthropoda</taxon>
        <taxon>Hexapoda</taxon>
        <taxon>Insecta</taxon>
        <taxon>Pterygota</taxon>
        <taxon>Neoptera</taxon>
        <taxon>Endopterygota</taxon>
        <taxon>Diptera</taxon>
        <taxon>Brachycera</taxon>
        <taxon>Muscomorpha</taxon>
        <taxon>Tephritoidea</taxon>
        <taxon>Tephritidae</taxon>
        <taxon>Ceratitis</taxon>
        <taxon>Ceratitis</taxon>
    </lineage>
</organism>
<keyword evidence="2" id="KW-1185">Reference proteome</keyword>
<gene>
    <name evidence="1" type="ORF">CCAP1982_LOCUS7634</name>
</gene>
<evidence type="ECO:0000313" key="2">
    <source>
        <dbReference type="Proteomes" id="UP000606786"/>
    </source>
</evidence>
<protein>
    <submittedName>
        <fullName evidence="1">(Mediterranean fruit fly) hypothetical protein</fullName>
    </submittedName>
</protein>
<name>A0A811UL85_CERCA</name>
<dbReference type="EMBL" id="CAJHJT010000012">
    <property type="protein sequence ID" value="CAD6999088.1"/>
    <property type="molecule type" value="Genomic_DNA"/>
</dbReference>
<sequence>MEFIMAIRNVNTSGIAVIKYSGWDSHRFTLIEHIRFNNAVTSLLYIPHVQTHN</sequence>
<reference evidence="1" key="1">
    <citation type="submission" date="2020-11" db="EMBL/GenBank/DDBJ databases">
        <authorList>
            <person name="Whitehead M."/>
        </authorList>
    </citation>
    <scope>NUCLEOTIDE SEQUENCE</scope>
    <source>
        <strain evidence="1">EGII</strain>
    </source>
</reference>
<evidence type="ECO:0000313" key="1">
    <source>
        <dbReference type="EMBL" id="CAD6999088.1"/>
    </source>
</evidence>
<dbReference type="Proteomes" id="UP000606786">
    <property type="component" value="Unassembled WGS sequence"/>
</dbReference>
<accession>A0A811UL85</accession>
<comment type="caution">
    <text evidence="1">The sequence shown here is derived from an EMBL/GenBank/DDBJ whole genome shotgun (WGS) entry which is preliminary data.</text>
</comment>